<feature type="domain" description="Cytoskeleton protein RodZ-like C-terminal" evidence="3">
    <location>
        <begin position="256"/>
        <end position="326"/>
    </location>
</feature>
<dbReference type="InterPro" id="IPR050400">
    <property type="entry name" value="Bact_Cytoskel_RodZ"/>
</dbReference>
<name>A0A4R4AGR3_MARGR</name>
<dbReference type="Proteomes" id="UP000295247">
    <property type="component" value="Unassembled WGS sequence"/>
</dbReference>
<dbReference type="PANTHER" id="PTHR34475">
    <property type="match status" value="1"/>
</dbReference>
<feature type="transmembrane region" description="Helical" evidence="2">
    <location>
        <begin position="116"/>
        <end position="137"/>
    </location>
</feature>
<dbReference type="SUPFAM" id="SSF47413">
    <property type="entry name" value="lambda repressor-like DNA-binding domains"/>
    <property type="match status" value="1"/>
</dbReference>
<reference evidence="4 5" key="1">
    <citation type="submission" date="2019-03" db="EMBL/GenBank/DDBJ databases">
        <title>Genomic Encyclopedia of Type Strains, Phase IV (KMG-IV): sequencing the most valuable type-strain genomes for metagenomic binning, comparative biology and taxonomic classification.</title>
        <authorList>
            <person name="Goeker M."/>
        </authorList>
    </citation>
    <scope>NUCLEOTIDE SEQUENCE [LARGE SCALE GENOMIC DNA]</scope>
    <source>
        <strain evidence="4 5">DSM 203</strain>
    </source>
</reference>
<sequence>MSETRSPSPEAPSTPDIIMHPGQRLRQQRETRGLEIARVASQLHLRPEIIEALEQDRYDALPGPVFAIGYLRNYARLLGIDPTPLIESARTVTQEQAAAQTGPRTRGNLAETTSRWLMRLISLALMAAAVAMLVLWWQSRPELAPAPLADDVAPSEQPRLDPAPSQATPAPVAPAPTTPEPRAPQPAPRPTPAPAQQTSALVAAPEPGATPDTISTPGAAPAPAPAPTVASGIDEDRPEAAPTSVETAPTPPEVALEFTGNCWVEVRDVNRRIILTGELRAGDRRVLEGEPPYRFIIGNTAMARLTIDGEPLDLSERARGNVARFTLDPSQPD</sequence>
<evidence type="ECO:0000313" key="5">
    <source>
        <dbReference type="Proteomes" id="UP000295247"/>
    </source>
</evidence>
<dbReference type="GO" id="GO:0003677">
    <property type="term" value="F:DNA binding"/>
    <property type="evidence" value="ECO:0007669"/>
    <property type="project" value="InterPro"/>
</dbReference>
<dbReference type="Gene3D" id="1.10.260.40">
    <property type="entry name" value="lambda repressor-like DNA-binding domains"/>
    <property type="match status" value="1"/>
</dbReference>
<keyword evidence="2" id="KW-0472">Membrane</keyword>
<evidence type="ECO:0000256" key="1">
    <source>
        <dbReference type="SAM" id="MobiDB-lite"/>
    </source>
</evidence>
<evidence type="ECO:0000256" key="2">
    <source>
        <dbReference type="SAM" id="Phobius"/>
    </source>
</evidence>
<evidence type="ECO:0000313" key="4">
    <source>
        <dbReference type="EMBL" id="TCW38447.1"/>
    </source>
</evidence>
<dbReference type="InterPro" id="IPR010982">
    <property type="entry name" value="Lambda_DNA-bd_dom_sf"/>
</dbReference>
<keyword evidence="2" id="KW-0812">Transmembrane</keyword>
<protein>
    <submittedName>
        <fullName evidence="4">Cytoskeleton protein RodZ</fullName>
    </submittedName>
</protein>
<comment type="caution">
    <text evidence="4">The sequence shown here is derived from an EMBL/GenBank/DDBJ whole genome shotgun (WGS) entry which is preliminary data.</text>
</comment>
<dbReference type="RefSeq" id="WP_132228784.1">
    <property type="nucleotide sequence ID" value="NZ_NRRH01000003.1"/>
</dbReference>
<dbReference type="InterPro" id="IPR025194">
    <property type="entry name" value="RodZ-like_C"/>
</dbReference>
<dbReference type="Pfam" id="PF13464">
    <property type="entry name" value="RodZ_C"/>
    <property type="match status" value="1"/>
</dbReference>
<dbReference type="Pfam" id="PF13413">
    <property type="entry name" value="HTH_25"/>
    <property type="match status" value="1"/>
</dbReference>
<gene>
    <name evidence="4" type="ORF">EDC29_102342</name>
</gene>
<dbReference type="InterPro" id="IPR001387">
    <property type="entry name" value="Cro/C1-type_HTH"/>
</dbReference>
<evidence type="ECO:0000259" key="3">
    <source>
        <dbReference type="Pfam" id="PF13464"/>
    </source>
</evidence>
<feature type="region of interest" description="Disordered" evidence="1">
    <location>
        <begin position="148"/>
        <end position="252"/>
    </location>
</feature>
<feature type="compositionally biased region" description="Pro residues" evidence="1">
    <location>
        <begin position="171"/>
        <end position="193"/>
    </location>
</feature>
<dbReference type="AlphaFoldDB" id="A0A4R4AGR3"/>
<dbReference type="EMBL" id="SMDC01000002">
    <property type="protein sequence ID" value="TCW38447.1"/>
    <property type="molecule type" value="Genomic_DNA"/>
</dbReference>
<accession>A0A4R4AGR3</accession>
<keyword evidence="2" id="KW-1133">Transmembrane helix</keyword>
<organism evidence="4 5">
    <name type="scientific">Marichromatium gracile</name>
    <name type="common">Chromatium gracile</name>
    <dbReference type="NCBI Taxonomy" id="1048"/>
    <lineage>
        <taxon>Bacteria</taxon>
        <taxon>Pseudomonadati</taxon>
        <taxon>Pseudomonadota</taxon>
        <taxon>Gammaproteobacteria</taxon>
        <taxon>Chromatiales</taxon>
        <taxon>Chromatiaceae</taxon>
        <taxon>Marichromatium</taxon>
    </lineage>
</organism>
<dbReference type="CDD" id="cd00093">
    <property type="entry name" value="HTH_XRE"/>
    <property type="match status" value="1"/>
</dbReference>
<proteinExistence type="predicted"/>
<dbReference type="PANTHER" id="PTHR34475:SF1">
    <property type="entry name" value="CYTOSKELETON PROTEIN RODZ"/>
    <property type="match status" value="1"/>
</dbReference>